<comment type="similarity">
    <text evidence="2 8">Belongs to the peptidase M16 family.</text>
</comment>
<dbReference type="GO" id="GO:0004222">
    <property type="term" value="F:metalloendopeptidase activity"/>
    <property type="evidence" value="ECO:0007669"/>
    <property type="project" value="InterPro"/>
</dbReference>
<feature type="domain" description="Peptidase M16 C-terminal" evidence="10">
    <location>
        <begin position="686"/>
        <end position="863"/>
    </location>
</feature>
<evidence type="ECO:0000256" key="1">
    <source>
        <dbReference type="ARBA" id="ARBA00001947"/>
    </source>
</evidence>
<evidence type="ECO:0000256" key="8">
    <source>
        <dbReference type="RuleBase" id="RU004447"/>
    </source>
</evidence>
<dbReference type="SUPFAM" id="SSF63411">
    <property type="entry name" value="LuxS/MPP-like metallohydrolase"/>
    <property type="match status" value="4"/>
</dbReference>
<evidence type="ECO:0000259" key="9">
    <source>
        <dbReference type="Pfam" id="PF00675"/>
    </source>
</evidence>
<dbReference type="Pfam" id="PF00675">
    <property type="entry name" value="Peptidase_M16"/>
    <property type="match status" value="1"/>
</dbReference>
<dbReference type="InterPro" id="IPR011765">
    <property type="entry name" value="Pept_M16_N"/>
</dbReference>
<dbReference type="EMBL" id="AP025314">
    <property type="protein sequence ID" value="BDD07610.1"/>
    <property type="molecule type" value="Genomic_DNA"/>
</dbReference>
<keyword evidence="12" id="KW-1185">Reference proteome</keyword>
<dbReference type="AlphaFoldDB" id="A0AAU9CE58"/>
<organism evidence="11 12">
    <name type="scientific">Fulvitalea axinellae</name>
    <dbReference type="NCBI Taxonomy" id="1182444"/>
    <lineage>
        <taxon>Bacteria</taxon>
        <taxon>Pseudomonadati</taxon>
        <taxon>Bacteroidota</taxon>
        <taxon>Cytophagia</taxon>
        <taxon>Cytophagales</taxon>
        <taxon>Persicobacteraceae</taxon>
        <taxon>Fulvitalea</taxon>
    </lineage>
</organism>
<dbReference type="Gene3D" id="3.30.830.10">
    <property type="entry name" value="Metalloenzyme, LuxS/M16 peptidase-like"/>
    <property type="match status" value="4"/>
</dbReference>
<dbReference type="KEGG" id="fax:FUAX_00420"/>
<dbReference type="InterPro" id="IPR007863">
    <property type="entry name" value="Peptidase_M16_C"/>
</dbReference>
<dbReference type="PANTHER" id="PTHR43690">
    <property type="entry name" value="NARDILYSIN"/>
    <property type="match status" value="1"/>
</dbReference>
<keyword evidence="4" id="KW-0479">Metal-binding</keyword>
<evidence type="ECO:0000256" key="2">
    <source>
        <dbReference type="ARBA" id="ARBA00007261"/>
    </source>
</evidence>
<evidence type="ECO:0000313" key="11">
    <source>
        <dbReference type="EMBL" id="BDD07610.1"/>
    </source>
</evidence>
<keyword evidence="6" id="KW-0862">Zinc</keyword>
<dbReference type="PANTHER" id="PTHR43690:SF34">
    <property type="entry name" value="ZINC PROTEASE PQQL-LIKE"/>
    <property type="match status" value="1"/>
</dbReference>
<evidence type="ECO:0000256" key="3">
    <source>
        <dbReference type="ARBA" id="ARBA00022670"/>
    </source>
</evidence>
<evidence type="ECO:0000313" key="12">
    <source>
        <dbReference type="Proteomes" id="UP001348817"/>
    </source>
</evidence>
<name>A0AAU9CE58_9BACT</name>
<dbReference type="GO" id="GO:0046872">
    <property type="term" value="F:metal ion binding"/>
    <property type="evidence" value="ECO:0007669"/>
    <property type="project" value="UniProtKB-KW"/>
</dbReference>
<accession>A0AAU9CE58</accession>
<dbReference type="InterPro" id="IPR050626">
    <property type="entry name" value="Peptidase_M16"/>
</dbReference>
<proteinExistence type="inferred from homology"/>
<gene>
    <name evidence="11" type="ORF">FUAX_00420</name>
</gene>
<dbReference type="InterPro" id="IPR001431">
    <property type="entry name" value="Pept_M16_Zn_BS"/>
</dbReference>
<keyword evidence="5" id="KW-0378">Hydrolase</keyword>
<keyword evidence="3 11" id="KW-0645">Protease</keyword>
<dbReference type="RefSeq" id="WP_338392925.1">
    <property type="nucleotide sequence ID" value="NZ_AP025314.1"/>
</dbReference>
<evidence type="ECO:0000256" key="5">
    <source>
        <dbReference type="ARBA" id="ARBA00022801"/>
    </source>
</evidence>
<evidence type="ECO:0000259" key="10">
    <source>
        <dbReference type="Pfam" id="PF05193"/>
    </source>
</evidence>
<dbReference type="Proteomes" id="UP001348817">
    <property type="component" value="Chromosome"/>
</dbReference>
<feature type="domain" description="Peptidase M16 C-terminal" evidence="10">
    <location>
        <begin position="207"/>
        <end position="388"/>
    </location>
</feature>
<evidence type="ECO:0000256" key="6">
    <source>
        <dbReference type="ARBA" id="ARBA00022833"/>
    </source>
</evidence>
<comment type="cofactor">
    <cofactor evidence="1">
        <name>Zn(2+)</name>
        <dbReference type="ChEBI" id="CHEBI:29105"/>
    </cofactor>
</comment>
<keyword evidence="7" id="KW-0482">Metalloprotease</keyword>
<evidence type="ECO:0000256" key="4">
    <source>
        <dbReference type="ARBA" id="ARBA00022723"/>
    </source>
</evidence>
<dbReference type="InterPro" id="IPR011249">
    <property type="entry name" value="Metalloenz_LuxS/M16"/>
</dbReference>
<reference evidence="11 12" key="1">
    <citation type="submission" date="2021-12" db="EMBL/GenBank/DDBJ databases">
        <title>Genome sequencing of bacteria with rrn-lacking chromosome and rrn-plasmid.</title>
        <authorList>
            <person name="Anda M."/>
            <person name="Iwasaki W."/>
        </authorList>
    </citation>
    <scope>NUCLEOTIDE SEQUENCE [LARGE SCALE GENOMIC DNA]</scope>
    <source>
        <strain evidence="11 12">DSM 100852</strain>
    </source>
</reference>
<evidence type="ECO:0000256" key="7">
    <source>
        <dbReference type="ARBA" id="ARBA00023049"/>
    </source>
</evidence>
<protein>
    <submittedName>
        <fullName evidence="11">Zinc protease</fullName>
    </submittedName>
</protein>
<dbReference type="PROSITE" id="PS00143">
    <property type="entry name" value="INSULINASE"/>
    <property type="match status" value="1"/>
</dbReference>
<sequence>MKSIFKTLFLLLIGFSSYGQRFSEADRLPDYDRVRKGVLENGMTYYLYSSDVVKNAASFYIIQNVGSVLENDDQQGLAHFLEHMAFNGTEHFEGKGILNTLQKHGVVFGKEINAYTSFDETVYNMDKVPMNKPGLLDTCLLVLHDWSNYLLLTDEEIDAERGVIREEWRTRQSGGMRVWEKLLPNSHNDSKYAVRLPIGKMDVVNNFKYKALRDFYHDWYRTDLQAIAVVGDIDIDAVEKKIKEKFSKIPAVKNPRKRFLVDIPGNEGLRYKMAMDKEVATSRISFQIRHPRPAKDETYGDFRTGILEGMATSMISARMREISQKPDSPFLYAGVWYGKMTRTSNALSLSVSPKPGKQHEAFEMAVKELNRAVKFGYTQSELERSKANYISSYETMLKKLDDISHRQVIGWIKRNYLDNEVISDPAKEYEALKQVFETLKPEDLHATIKRLYIKDNRSLSVTGVDGRKNLDEATARKMLAKAESGEGLVAYTENMAGKTLMDGLEVKPGTVVSVEKNDKIGSTTFKLSNGVKVHHKFVDKQKNSVKLSAVSFGGTSLLPVSDLPSASMTINTANFSGLGEYNATDLKKVLAGKRASAGVSLGGLNESAWGSAVTKDVETMLQLLHLRFVKPRFAKEGYEVLKSNLSNYLTRKAGDVNMQKGDSLTVALYGPNHPRRRIFDEGYIKDISFDRMKEIYSERFADASDFEFFIIGDVKEEALKPLLAKYVASLPTKGTEEMWKDNSSEWLSDRIERDIYLKMENPKATVRTQFKNKVKYNLQNRTMMRALGDILRLRYTEAIREKEGGTYGARVSASLGQRPKQIAYLSVSFDCDPEKVDRLKEIVVEEIEKIKNGEIKQEDIDKTTANYLKERKDAKNNNSYEMSVLKNYFREGYDMNDPKNFEDIVASVTAKNLQKFTKKLLKGADSYEIVFRPKAKEVQ</sequence>
<feature type="domain" description="Peptidase M16 N-terminal" evidence="9">
    <location>
        <begin position="49"/>
        <end position="174"/>
    </location>
</feature>
<dbReference type="Pfam" id="PF05193">
    <property type="entry name" value="Peptidase_M16_C"/>
    <property type="match status" value="2"/>
</dbReference>
<dbReference type="GO" id="GO:0006508">
    <property type="term" value="P:proteolysis"/>
    <property type="evidence" value="ECO:0007669"/>
    <property type="project" value="UniProtKB-KW"/>
</dbReference>